<name>A0A452GML7_9SAUR</name>
<organism evidence="2 3">
    <name type="scientific">Gopherus agassizii</name>
    <name type="common">Agassiz's desert tortoise</name>
    <dbReference type="NCBI Taxonomy" id="38772"/>
    <lineage>
        <taxon>Eukaryota</taxon>
        <taxon>Metazoa</taxon>
        <taxon>Chordata</taxon>
        <taxon>Craniata</taxon>
        <taxon>Vertebrata</taxon>
        <taxon>Euteleostomi</taxon>
        <taxon>Archelosauria</taxon>
        <taxon>Testudinata</taxon>
        <taxon>Testudines</taxon>
        <taxon>Cryptodira</taxon>
        <taxon>Durocryptodira</taxon>
        <taxon>Testudinoidea</taxon>
        <taxon>Testudinidae</taxon>
        <taxon>Gopherus</taxon>
    </lineage>
</organism>
<evidence type="ECO:0000313" key="3">
    <source>
        <dbReference type="Proteomes" id="UP000291020"/>
    </source>
</evidence>
<keyword evidence="3" id="KW-1185">Reference proteome</keyword>
<proteinExistence type="predicted"/>
<protein>
    <submittedName>
        <fullName evidence="2">Uncharacterized protein</fullName>
    </submittedName>
</protein>
<sequence>NWLNNPIGAGTPQPREEGDCIHGDIRPYLSAWAQLTIDGVTRRPVVGLAPRLAYPHSVEITDGDDASPGEARGPSGPADFCRDQRADPILSGAYEQLAAMDGTILDPGRA</sequence>
<reference evidence="3" key="1">
    <citation type="journal article" date="2017" name="PLoS ONE">
        <title>The Agassiz's desert tortoise genome provides a resource for the conservation of a threatened species.</title>
        <authorList>
            <person name="Tollis M."/>
            <person name="DeNardo D.F."/>
            <person name="Cornelius J.A."/>
            <person name="Dolby G.A."/>
            <person name="Edwards T."/>
            <person name="Henen B.T."/>
            <person name="Karl A.E."/>
            <person name="Murphy R.W."/>
            <person name="Kusumi K."/>
        </authorList>
    </citation>
    <scope>NUCLEOTIDE SEQUENCE [LARGE SCALE GENOMIC DNA]</scope>
</reference>
<dbReference type="AlphaFoldDB" id="A0A452GML7"/>
<accession>A0A452GML7</accession>
<dbReference type="Proteomes" id="UP000291020">
    <property type="component" value="Unassembled WGS sequence"/>
</dbReference>
<evidence type="ECO:0000313" key="2">
    <source>
        <dbReference type="Ensembl" id="ENSGAGP00000002926.1"/>
    </source>
</evidence>
<reference evidence="2" key="2">
    <citation type="submission" date="2025-08" db="UniProtKB">
        <authorList>
            <consortium name="Ensembl"/>
        </authorList>
    </citation>
    <scope>IDENTIFICATION</scope>
</reference>
<reference evidence="2" key="3">
    <citation type="submission" date="2025-09" db="UniProtKB">
        <authorList>
            <consortium name="Ensembl"/>
        </authorList>
    </citation>
    <scope>IDENTIFICATION</scope>
</reference>
<evidence type="ECO:0000256" key="1">
    <source>
        <dbReference type="SAM" id="MobiDB-lite"/>
    </source>
</evidence>
<feature type="region of interest" description="Disordered" evidence="1">
    <location>
        <begin position="58"/>
        <end position="82"/>
    </location>
</feature>
<dbReference type="Ensembl" id="ENSGAGT00000003348.1">
    <property type="protein sequence ID" value="ENSGAGP00000002926.1"/>
    <property type="gene ID" value="ENSGAGG00000002338.1"/>
</dbReference>